<dbReference type="InterPro" id="IPR043519">
    <property type="entry name" value="NT_sf"/>
</dbReference>
<evidence type="ECO:0000256" key="1">
    <source>
        <dbReference type="SAM" id="MobiDB-lite"/>
    </source>
</evidence>
<dbReference type="GO" id="GO:0016779">
    <property type="term" value="F:nucleotidyltransferase activity"/>
    <property type="evidence" value="ECO:0007669"/>
    <property type="project" value="InterPro"/>
</dbReference>
<proteinExistence type="predicted"/>
<keyword evidence="4" id="KW-1185">Reference proteome</keyword>
<protein>
    <recommendedName>
        <fullName evidence="2">Polymerase nucleotidyl transferase domain-containing protein</fullName>
    </recommendedName>
</protein>
<evidence type="ECO:0000313" key="4">
    <source>
        <dbReference type="Proteomes" id="UP000067626"/>
    </source>
</evidence>
<dbReference type="STRING" id="52.CMC5_062930"/>
<organism evidence="3 4">
    <name type="scientific">Chondromyces crocatus</name>
    <dbReference type="NCBI Taxonomy" id="52"/>
    <lineage>
        <taxon>Bacteria</taxon>
        <taxon>Pseudomonadati</taxon>
        <taxon>Myxococcota</taxon>
        <taxon>Polyangia</taxon>
        <taxon>Polyangiales</taxon>
        <taxon>Polyangiaceae</taxon>
        <taxon>Chondromyces</taxon>
    </lineage>
</organism>
<feature type="region of interest" description="Disordered" evidence="1">
    <location>
        <begin position="1"/>
        <end position="33"/>
    </location>
</feature>
<dbReference type="Pfam" id="PF01909">
    <property type="entry name" value="NTP_transf_2"/>
    <property type="match status" value="1"/>
</dbReference>
<sequence>MPPTPPSSSAPASSPRPSATAPLPVAPSDRVSPHERRVIEALAEQHGCHAAILYGSRGRGEGRPDSDHDLLLVRKDGAAERLVRPIEGLAIDAWIEPEAALDVTKDPGLLRIREGIVIVDAHGFGAALLKRAQQVFREGPAPLPPGEREALQAWGQKMLARLAERSIEGNYRRASLLAELLPAYFQLRGAFYLGPREALQQLAKEDVCVYEAFSGALEPGAPDSAIARLVNLVIDQAPGG</sequence>
<dbReference type="EMBL" id="CP012159">
    <property type="protein sequence ID" value="AKT42070.1"/>
    <property type="molecule type" value="Genomic_DNA"/>
</dbReference>
<feature type="domain" description="Polymerase nucleotidyl transferase" evidence="2">
    <location>
        <begin position="36"/>
        <end position="80"/>
    </location>
</feature>
<dbReference type="CDD" id="cd05403">
    <property type="entry name" value="NT_KNTase_like"/>
    <property type="match status" value="1"/>
</dbReference>
<dbReference type="InterPro" id="IPR002934">
    <property type="entry name" value="Polymerase_NTP_transf_dom"/>
</dbReference>
<dbReference type="KEGG" id="ccro:CMC5_062930"/>
<gene>
    <name evidence="3" type="ORF">CMC5_062930</name>
</gene>
<dbReference type="SUPFAM" id="SSF81301">
    <property type="entry name" value="Nucleotidyltransferase"/>
    <property type="match status" value="1"/>
</dbReference>
<dbReference type="RefSeq" id="WP_050433751.1">
    <property type="nucleotide sequence ID" value="NZ_CP012159.1"/>
</dbReference>
<reference evidence="3 4" key="1">
    <citation type="submission" date="2015-07" db="EMBL/GenBank/DDBJ databases">
        <title>Genome analysis of myxobacterium Chondromyces crocatus Cm c5 reveals a high potential for natural compound synthesis and the genetic basis for the loss of fruiting body formation.</title>
        <authorList>
            <person name="Zaburannyi N."/>
            <person name="Bunk B."/>
            <person name="Maier J."/>
            <person name="Overmann J."/>
            <person name="Mueller R."/>
        </authorList>
    </citation>
    <scope>NUCLEOTIDE SEQUENCE [LARGE SCALE GENOMIC DNA]</scope>
    <source>
        <strain evidence="3 4">Cm c5</strain>
    </source>
</reference>
<dbReference type="OrthoDB" id="1701798at2"/>
<dbReference type="AlphaFoldDB" id="A0A0K1EMF5"/>
<dbReference type="Gene3D" id="3.30.460.10">
    <property type="entry name" value="Beta Polymerase, domain 2"/>
    <property type="match status" value="1"/>
</dbReference>
<evidence type="ECO:0000313" key="3">
    <source>
        <dbReference type="EMBL" id="AKT42070.1"/>
    </source>
</evidence>
<evidence type="ECO:0000259" key="2">
    <source>
        <dbReference type="Pfam" id="PF01909"/>
    </source>
</evidence>
<accession>A0A0K1EMF5</accession>
<feature type="compositionally biased region" description="Low complexity" evidence="1">
    <location>
        <begin position="9"/>
        <end position="22"/>
    </location>
</feature>
<dbReference type="Proteomes" id="UP000067626">
    <property type="component" value="Chromosome"/>
</dbReference>
<name>A0A0K1EMF5_CHOCO</name>